<dbReference type="RefSeq" id="WP_161026899.1">
    <property type="nucleotide sequence ID" value="NZ_WWCJ01000012.1"/>
</dbReference>
<name>A0A6N9HL66_9BURK</name>
<sequence>MIQRAETVPKSIGYSSIALHYSAEQIALAAQQTGHDTGYTGHQSGGPGDGMNSGTVKANKDIVEQLKKNVAKEKHDKKKGPVKQESAKSARWRAINKGKLLMTDALKPNSIGWAASLAKGARDYQLYLTTRTPPGTPPDDQLTPEDVEDCTDYWDRMQEAEQVMEYDQ</sequence>
<organism evidence="2 3">
    <name type="scientific">Pseudoduganella guangdongensis</name>
    <dbReference type="NCBI Taxonomy" id="2692179"/>
    <lineage>
        <taxon>Bacteria</taxon>
        <taxon>Pseudomonadati</taxon>
        <taxon>Pseudomonadota</taxon>
        <taxon>Betaproteobacteria</taxon>
        <taxon>Burkholderiales</taxon>
        <taxon>Oxalobacteraceae</taxon>
        <taxon>Telluria group</taxon>
        <taxon>Pseudoduganella</taxon>
    </lineage>
</organism>
<evidence type="ECO:0000313" key="3">
    <source>
        <dbReference type="Proteomes" id="UP000448575"/>
    </source>
</evidence>
<reference evidence="2 3" key="1">
    <citation type="submission" date="2019-12" db="EMBL/GenBank/DDBJ databases">
        <title>Novel species isolated from a subtropical stream in China.</title>
        <authorList>
            <person name="Lu H."/>
        </authorList>
    </citation>
    <scope>NUCLEOTIDE SEQUENCE [LARGE SCALE GENOMIC DNA]</scope>
    <source>
        <strain evidence="2 3">DS3</strain>
    </source>
</reference>
<dbReference type="EMBL" id="WWCJ01000012">
    <property type="protein sequence ID" value="MYN03933.1"/>
    <property type="molecule type" value="Genomic_DNA"/>
</dbReference>
<gene>
    <name evidence="2" type="ORF">GTP41_17705</name>
</gene>
<accession>A0A6N9HL66</accession>
<protein>
    <submittedName>
        <fullName evidence="2">Uncharacterized protein</fullName>
    </submittedName>
</protein>
<feature type="region of interest" description="Disordered" evidence="1">
    <location>
        <begin position="69"/>
        <end position="90"/>
    </location>
</feature>
<keyword evidence="3" id="KW-1185">Reference proteome</keyword>
<dbReference type="Proteomes" id="UP000448575">
    <property type="component" value="Unassembled WGS sequence"/>
</dbReference>
<evidence type="ECO:0000256" key="1">
    <source>
        <dbReference type="SAM" id="MobiDB-lite"/>
    </source>
</evidence>
<evidence type="ECO:0000313" key="2">
    <source>
        <dbReference type="EMBL" id="MYN03933.1"/>
    </source>
</evidence>
<proteinExistence type="predicted"/>
<dbReference type="AlphaFoldDB" id="A0A6N9HL66"/>
<comment type="caution">
    <text evidence="2">The sequence shown here is derived from an EMBL/GenBank/DDBJ whole genome shotgun (WGS) entry which is preliminary data.</text>
</comment>